<comment type="similarity">
    <text evidence="2">Belongs to the peptidase C13 family.</text>
</comment>
<dbReference type="InterPro" id="IPR028361">
    <property type="entry name" value="GPI_transamidase"/>
</dbReference>
<dbReference type="EMBL" id="CP119894">
    <property type="protein sequence ID" value="WFD26844.1"/>
    <property type="molecule type" value="Genomic_DNA"/>
</dbReference>
<accession>A0AAF0J2E5</accession>
<dbReference type="GO" id="GO:0006506">
    <property type="term" value="P:GPI anchor biosynthetic process"/>
    <property type="evidence" value="ECO:0007669"/>
    <property type="project" value="UniProtKB-KW"/>
</dbReference>
<dbReference type="PANTHER" id="PTHR48067">
    <property type="entry name" value="GPI-ANCHOR TRANSAMIDASE"/>
    <property type="match status" value="1"/>
</dbReference>
<dbReference type="InterPro" id="IPR001096">
    <property type="entry name" value="Peptidase_C13"/>
</dbReference>
<keyword evidence="7" id="KW-1185">Reference proteome</keyword>
<dbReference type="GO" id="GO:0006508">
    <property type="term" value="P:proteolysis"/>
    <property type="evidence" value="ECO:0007669"/>
    <property type="project" value="InterPro"/>
</dbReference>
<dbReference type="GO" id="GO:0003923">
    <property type="term" value="F:GPI-anchor transamidase activity"/>
    <property type="evidence" value="ECO:0007669"/>
    <property type="project" value="InterPro"/>
</dbReference>
<dbReference type="PIRSF" id="PIRSF019663">
    <property type="entry name" value="Legumain"/>
    <property type="match status" value="1"/>
</dbReference>
<evidence type="ECO:0000256" key="1">
    <source>
        <dbReference type="ARBA" id="ARBA00004687"/>
    </source>
</evidence>
<evidence type="ECO:0000256" key="2">
    <source>
        <dbReference type="ARBA" id="ARBA00009941"/>
    </source>
</evidence>
<dbReference type="AlphaFoldDB" id="A0AAF0J2E5"/>
<sequence length="342" mass="38709">MAMVARSAARRIVLALALLVATITLFLGAWPIVSPETFLSKQHMEAVQQFFQTANASREEPALHASRAKIHTNNWAVLVCTSKFWFNYRHMANVLGMYRTVKRLGMPDSHIILMLADDAACNSRNPYQGSVWSESHHEIDLYGDDVEVDYRGYEVTVPNLLRLLTGRVPAHTPRSKKLESDEHSNVFLYMTGHGGNEFLKFQDAEEISAYDLADAIEQMWEKRRYHELLFMIDTCQASTMASRIYSPNVLAMSSSVKDQNSYSFSNDYAVGVPLIDRYTRAVLEFMESVTRTSSQTLQDLFSSLENQNIYSTPTVRQDLYGKALSDVKVTDFFGAVSPVQLT</sequence>
<evidence type="ECO:0000256" key="3">
    <source>
        <dbReference type="ARBA" id="ARBA00022502"/>
    </source>
</evidence>
<dbReference type="FunFam" id="3.40.50.1460:FF:000016">
    <property type="entry name" value="GPI-anchor transamidase, putative"/>
    <property type="match status" value="1"/>
</dbReference>
<dbReference type="Proteomes" id="UP001213623">
    <property type="component" value="Chromosome 3"/>
</dbReference>
<evidence type="ECO:0000256" key="4">
    <source>
        <dbReference type="ARBA" id="ARBA00022729"/>
    </source>
</evidence>
<dbReference type="PRINTS" id="PR00776">
    <property type="entry name" value="HEMOGLOBNASE"/>
</dbReference>
<dbReference type="PANTHER" id="PTHR48067:SF1">
    <property type="entry name" value="GPI-ANCHOR TRANSAMIDASE"/>
    <property type="match status" value="1"/>
</dbReference>
<evidence type="ECO:0000313" key="6">
    <source>
        <dbReference type="EMBL" id="WFD26844.1"/>
    </source>
</evidence>
<keyword evidence="4" id="KW-0732">Signal</keyword>
<dbReference type="Pfam" id="PF01650">
    <property type="entry name" value="Peptidase_C13"/>
    <property type="match status" value="1"/>
</dbReference>
<comment type="pathway">
    <text evidence="1">Glycolipid biosynthesis; glycosylphosphatidylinositol-anchor biosynthesis.</text>
</comment>
<organism evidence="6 7">
    <name type="scientific">Malassezia nana</name>
    <dbReference type="NCBI Taxonomy" id="180528"/>
    <lineage>
        <taxon>Eukaryota</taxon>
        <taxon>Fungi</taxon>
        <taxon>Dikarya</taxon>
        <taxon>Basidiomycota</taxon>
        <taxon>Ustilaginomycotina</taxon>
        <taxon>Malasseziomycetes</taxon>
        <taxon>Malasseziales</taxon>
        <taxon>Malasseziaceae</taxon>
        <taxon>Malassezia</taxon>
    </lineage>
</organism>
<proteinExistence type="inferred from homology"/>
<evidence type="ECO:0000256" key="5">
    <source>
        <dbReference type="PIRSR" id="PIRSR019663-1"/>
    </source>
</evidence>
<reference evidence="6" key="1">
    <citation type="submission" date="2023-03" db="EMBL/GenBank/DDBJ databases">
        <title>Mating type loci evolution in Malassezia.</title>
        <authorList>
            <person name="Coelho M.A."/>
        </authorList>
    </citation>
    <scope>NUCLEOTIDE SEQUENCE</scope>
    <source>
        <strain evidence="6">CBS 9557</strain>
    </source>
</reference>
<feature type="active site" evidence="5">
    <location>
        <position position="193"/>
    </location>
</feature>
<keyword evidence="3" id="KW-0337">GPI-anchor biosynthesis</keyword>
<protein>
    <submittedName>
        <fullName evidence="6">Glycosylphosphatidylinositol anchor biosynthesis</fullName>
    </submittedName>
</protein>
<dbReference type="GO" id="GO:0016255">
    <property type="term" value="P:attachment of GPI anchor to protein"/>
    <property type="evidence" value="ECO:0007669"/>
    <property type="project" value="InterPro"/>
</dbReference>
<gene>
    <name evidence="6" type="primary">GPI8</name>
    <name evidence="6" type="ORF">MNAN1_001833</name>
</gene>
<evidence type="ECO:0000313" key="7">
    <source>
        <dbReference type="Proteomes" id="UP001213623"/>
    </source>
</evidence>
<dbReference type="Gene3D" id="3.40.50.1460">
    <property type="match status" value="1"/>
</dbReference>
<feature type="active site" description="Nucleophile" evidence="5">
    <location>
        <position position="235"/>
    </location>
</feature>
<dbReference type="GO" id="GO:0042765">
    <property type="term" value="C:GPI-anchor transamidase complex"/>
    <property type="evidence" value="ECO:0007669"/>
    <property type="project" value="InterPro"/>
</dbReference>
<name>A0AAF0J2E5_9BASI</name>
<dbReference type="PIRSF" id="PIRSF500138">
    <property type="entry name" value="GPI8"/>
    <property type="match status" value="1"/>
</dbReference>